<dbReference type="GO" id="GO:0005654">
    <property type="term" value="C:nucleoplasm"/>
    <property type="evidence" value="ECO:0007669"/>
    <property type="project" value="UniProtKB-SubCell"/>
</dbReference>
<dbReference type="InterPro" id="IPR035979">
    <property type="entry name" value="RBD_domain_sf"/>
</dbReference>
<evidence type="ECO:0000256" key="20">
    <source>
        <dbReference type="ARBA" id="ARBA00023315"/>
    </source>
</evidence>
<dbReference type="Pfam" id="PF16766">
    <property type="entry name" value="CID_GANP"/>
    <property type="match status" value="1"/>
</dbReference>
<evidence type="ECO:0000256" key="5">
    <source>
        <dbReference type="ARBA" id="ARBA00013184"/>
    </source>
</evidence>
<evidence type="ECO:0000256" key="4">
    <source>
        <dbReference type="ARBA" id="ARBA00004642"/>
    </source>
</evidence>
<dbReference type="EC" id="2.3.1.48" evidence="5"/>
<dbReference type="Pfam" id="PF03399">
    <property type="entry name" value="SAC3_GANP"/>
    <property type="match status" value="1"/>
</dbReference>
<evidence type="ECO:0000256" key="7">
    <source>
        <dbReference type="ARBA" id="ARBA00022454"/>
    </source>
</evidence>
<evidence type="ECO:0000313" key="30">
    <source>
        <dbReference type="Ensembl" id="ENSOABP00000052225.2"/>
    </source>
</evidence>
<keyword evidence="15" id="KW-0007">Acetylation</keyword>
<feature type="compositionally biased region" description="Low complexity" evidence="27">
    <location>
        <begin position="452"/>
        <end position="484"/>
    </location>
</feature>
<dbReference type="PROSITE" id="PS50102">
    <property type="entry name" value="RRM"/>
    <property type="match status" value="1"/>
</dbReference>
<evidence type="ECO:0000256" key="2">
    <source>
        <dbReference type="ARBA" id="ARBA00004496"/>
    </source>
</evidence>
<dbReference type="Pfam" id="PF16769">
    <property type="entry name" value="MCM3AP_GANP"/>
    <property type="match status" value="1"/>
</dbReference>
<evidence type="ECO:0000256" key="21">
    <source>
        <dbReference type="ARBA" id="ARBA00038443"/>
    </source>
</evidence>
<keyword evidence="9" id="KW-0963">Cytoplasm</keyword>
<sequence length="2305" mass="250250">MNPRNPFGSVQVGAFQTSGSSVKPSQLSSFGQQSSSTQAPQSVGFFGQPPPHGSNIFGQSPAFGQPSAQASAFGQPSTQASAFGQPSTQASAFGQPSTQASAFGQPSAQASAFGQPSVQASSFGQPSAQASSFGQPPAQASAFGQPPAQASAFGQPPAQASAFGQPSAQASSFGQPPAQASSFGQPPAQASSFGQPPAQASSFGQPPAQASAFGQPPAQASAFGQPPAQASAFGQPPAQASAFGQPPAQASAFGQPPAQASAFGQPSAQASAFGQPSAQASAFGQPSAQASAFGQPSAQASAFGQPSAQASAFGQPSAQASAFGQPSAQASAFGQPPSGVSSTGFGGGTTPAFGQTGGPGQSSMFGQTPAFGQASGFGKQPPAIGQQPSGFGSPLRPAVSQPQPLGFGQPSSSSTSATTNTSLRGPGQNRSFAPSEFSFRPANEALFKPIFSASPEPTNPTTTSLSNSAFGGSQTTSSTTTTSGFPLLPKSESLDFSFSEPASAPSISSQSNPLSTDSSSGPATTLQFTFSQPATLTSSSTKAATTEPTTPSSFSFTPKTLQPQAAQLFGGTTFGQSSAFSETKTKEEASTDVKVHTSQGDISIFARLGKGTKRKDDPPISSTGLEKSAVPEEDVPPEADSLRHPPKRPLMRSRGPPRGLFSRAVSSLRKDGAKPVRREAANKQEREEVQTQSGDLFVTPPAAQTLTIDVQDKAEESDSAKPSESKVATTTPNKRGSRTESMDSLSGMSPTDCTSLMCKNVPSALNRRDTIEKHFARFGKVHKIICRPAKNLTIVYFNDHASAAKAKKKGKILQGKELLLLWQRKKQSPAEKAGRPGTGKETSEGEGQEDMESKAGSSSPLRRPTLRPPTLSSTVTFSRSSPVKKPSPVKALQFDTEPQKESSTSQSQSSERPVPSSLLHLIGQVAETAEDKYRLLEQRDKILRQGRPKRTDLHLSKVFVGTCPDMCPEKERYMRETRNQLSAFEVIPSTETVDHKAAIKEYSRSSADQEEPLPHELRPLPVLSMTMDYLVTQIMDLGHDNYRDWYDFVWNRTRGIRKDIIQQHLCCPQTVSLIEKCTRFHVHCAHHLCEEHMSTFDPKINNENMTKCLQSLKEMYQDLATRHIFCPREPEFRQYSVLLKLNDGDILREVQQFRDEVRNSAEVKFAVQAFAAVNSNNFVRFFKLVKGASYLASCLLHRYFNQVRAKALKTLNMAHTVGPRSTLFPVNDVVRMLMFRTAAEATDFIQQYGLNVNDGMVELSRIAYQEPELPLSQKKSEVILAKRTVLIGEVVNGGPLPNPPQHTPVCSFDSQNKYRGEGGLIEATPSHFKVIGDRMELKAPPSGELLSQVVPVKAPDVPAAFGAAAAIIDETGEPSTHPAEPQQLFQPVRPPSPPPKPQLVFSDEDIMAELDGVVEEVVDAAVREMAEAGASYASAALKESSVQVEMMVSEVLRQMLQEVSAAEIKLEHERVAEEKRKLEEARRRQEHEAFLTQFSFSLCTEVMHEVLDETIKETAASEIQEALNEKAEQVAKCTEQVCVSLVEETLNADIAVLVENLLEAELQRIHKYIKRWRDVVAVRRQLKRQMRGFPAAPCCVDPRFKLKALAPSAPAQPSIADLARGLVNLGNAGMLALSSTRLYNMKRGAIHQMRVHYYFQQLLDETVWAPLDLPALVTENIPNAPERIFWKAVVLLPSNHESVASLADRILSDWLEVKLGGHKESEGREEQPEGTLQTLTVTNTLQESGQCTHKVHISIKVSRGPLNEDGLSKMEESCELQGTSALIMLLPALPSVEPGQDEQDVPLLSALLQLKQLQQASAWHCPLPLVILVPGPDGGAADTQKLVEALKLHTLVKDGLISEYTFFFIPETTNDLQGSKQISQAMRWLAVRALPPFPLSCKTLVELIESTLSHEFSPRVYSHRLERAAAHLPSQDPAPVVQLYNAVLTHVADKVASQEFCGLSWPPGEFCLPDMRDFVPHLAWNSSQHLAWLREIIRSLQLPEWEQLSATDSWSELCSSIFRYAAKIPVSCRSQPLLMSRLENLLERVKLKSRRTRTPGYAGEDDACVDLSLIPWDDVLVICIDHKLKDWQIPKPPVCQDAVTEDGEILVYFPKYSLKGFQPPKEWTAAMRQTHREKQQEKEGVSAAAYATPTTATLRQRLFHSLVEPVEALSAPLDFTHTPTPPELLAHKVLQSLEEEKAESKRSMEQLQCWVDGDPLEQLTTPLFLPSSTLLSMPTTIRHTPTARTREASFTQEPDDPSEKVTRRNTAPESLTWRLKELERQILASQEEELACRLKLSGMLSIVDD</sequence>
<feature type="compositionally biased region" description="Polar residues" evidence="27">
    <location>
        <begin position="262"/>
        <end position="332"/>
    </location>
</feature>
<keyword evidence="25" id="KW-0694">RNA-binding</keyword>
<evidence type="ECO:0000256" key="25">
    <source>
        <dbReference type="PROSITE-ProRule" id="PRU00176"/>
    </source>
</evidence>
<dbReference type="Ensembl" id="ENSOABT00000053557.2">
    <property type="protein sequence ID" value="ENSOABP00000052225.2"/>
    <property type="gene ID" value="ENSOABG00000022910.2"/>
</dbReference>
<dbReference type="GO" id="GO:0003723">
    <property type="term" value="F:RNA binding"/>
    <property type="evidence" value="ECO:0007669"/>
    <property type="project" value="UniProtKB-UniRule"/>
</dbReference>
<dbReference type="Gene3D" id="6.10.250.1340">
    <property type="match status" value="1"/>
</dbReference>
<dbReference type="GO" id="GO:0061733">
    <property type="term" value="F:protein-lysine-acetyltransferase activity"/>
    <property type="evidence" value="ECO:0007669"/>
    <property type="project" value="UniProtKB-EC"/>
</dbReference>
<feature type="compositionally biased region" description="Polar residues" evidence="27">
    <location>
        <begin position="742"/>
        <end position="752"/>
    </location>
</feature>
<dbReference type="InterPro" id="IPR012677">
    <property type="entry name" value="Nucleotide-bd_a/b_plait_sf"/>
</dbReference>
<dbReference type="InterPro" id="IPR031910">
    <property type="entry name" value="GANP_CID_dom"/>
</dbReference>
<evidence type="ECO:0000256" key="26">
    <source>
        <dbReference type="SAM" id="Coils"/>
    </source>
</evidence>
<feature type="compositionally biased region" description="Polar residues" evidence="27">
    <location>
        <begin position="505"/>
        <end position="532"/>
    </location>
</feature>
<name>A0A668VK60_OREAU</name>
<dbReference type="PROSITE" id="PS50250">
    <property type="entry name" value="PCI"/>
    <property type="match status" value="1"/>
</dbReference>
<proteinExistence type="inferred from homology"/>
<feature type="region of interest" description="Disordered" evidence="27">
    <location>
        <begin position="712"/>
        <end position="752"/>
    </location>
</feature>
<protein>
    <recommendedName>
        <fullName evidence="24">Germinal-center associated nuclear protein</fullName>
        <ecNumber evidence="5">2.3.1.48</ecNumber>
    </recommendedName>
</protein>
<evidence type="ECO:0000256" key="6">
    <source>
        <dbReference type="ARBA" id="ARBA00022448"/>
    </source>
</evidence>
<dbReference type="Gene3D" id="1.25.40.990">
    <property type="match status" value="1"/>
</dbReference>
<dbReference type="GO" id="GO:0005737">
    <property type="term" value="C:cytoplasm"/>
    <property type="evidence" value="ECO:0007669"/>
    <property type="project" value="UniProtKB-SubCell"/>
</dbReference>
<keyword evidence="13" id="KW-0391">Immunity</keyword>
<feature type="compositionally biased region" description="Low complexity" evidence="27">
    <location>
        <begin position="857"/>
        <end position="890"/>
    </location>
</feature>
<feature type="compositionally biased region" description="Basic and acidic residues" evidence="27">
    <location>
        <begin position="668"/>
        <end position="689"/>
    </location>
</feature>
<evidence type="ECO:0000256" key="12">
    <source>
        <dbReference type="ARBA" id="ARBA00022816"/>
    </source>
</evidence>
<feature type="compositionally biased region" description="Low complexity" evidence="27">
    <location>
        <begin position="411"/>
        <end position="422"/>
    </location>
</feature>
<keyword evidence="6" id="KW-0813">Transport</keyword>
<dbReference type="GO" id="GO:0015031">
    <property type="term" value="P:protein transport"/>
    <property type="evidence" value="ECO:0007669"/>
    <property type="project" value="UniProtKB-KW"/>
</dbReference>
<keyword evidence="7" id="KW-0158">Chromosome</keyword>
<dbReference type="GO" id="GO:0070390">
    <property type="term" value="C:transcription export complex 2"/>
    <property type="evidence" value="ECO:0007669"/>
    <property type="project" value="TreeGrafter"/>
</dbReference>
<dbReference type="InterPro" id="IPR045107">
    <property type="entry name" value="SAC3/GANP/THP3"/>
</dbReference>
<dbReference type="InterPro" id="IPR000717">
    <property type="entry name" value="PCI_dom"/>
</dbReference>
<organism evidence="30 31">
    <name type="scientific">Oreochromis aureus</name>
    <name type="common">Israeli tilapia</name>
    <name type="synonym">Chromis aureus</name>
    <dbReference type="NCBI Taxonomy" id="47969"/>
    <lineage>
        <taxon>Eukaryota</taxon>
        <taxon>Metazoa</taxon>
        <taxon>Chordata</taxon>
        <taxon>Craniata</taxon>
        <taxon>Vertebrata</taxon>
        <taxon>Euteleostomi</taxon>
        <taxon>Actinopterygii</taxon>
        <taxon>Neopterygii</taxon>
        <taxon>Teleostei</taxon>
        <taxon>Neoteleostei</taxon>
        <taxon>Acanthomorphata</taxon>
        <taxon>Ovalentaria</taxon>
        <taxon>Cichlomorphae</taxon>
        <taxon>Cichliformes</taxon>
        <taxon>Cichlidae</taxon>
        <taxon>African cichlids</taxon>
        <taxon>Pseudocrenilabrinae</taxon>
        <taxon>Oreochromini</taxon>
        <taxon>Oreochromis</taxon>
    </lineage>
</organism>
<keyword evidence="16" id="KW-0811">Translocation</keyword>
<feature type="region of interest" description="Disordered" evidence="27">
    <location>
        <begin position="2238"/>
        <end position="2267"/>
    </location>
</feature>
<dbReference type="GO" id="GO:0005694">
    <property type="term" value="C:chromosome"/>
    <property type="evidence" value="ECO:0007669"/>
    <property type="project" value="UniProtKB-SubCell"/>
</dbReference>
<evidence type="ECO:0000256" key="17">
    <source>
        <dbReference type="ARBA" id="ARBA00023054"/>
    </source>
</evidence>
<dbReference type="Proteomes" id="UP000472276">
    <property type="component" value="Unassembled WGS sequence"/>
</dbReference>
<dbReference type="GO" id="GO:0006406">
    <property type="term" value="P:mRNA export from nucleus"/>
    <property type="evidence" value="ECO:0007669"/>
    <property type="project" value="TreeGrafter"/>
</dbReference>
<feature type="compositionally biased region" description="Basic and acidic residues" evidence="27">
    <location>
        <begin position="583"/>
        <end position="595"/>
    </location>
</feature>
<feature type="compositionally biased region" description="Basic and acidic residues" evidence="27">
    <location>
        <begin position="712"/>
        <end position="724"/>
    </location>
</feature>
<evidence type="ECO:0000256" key="9">
    <source>
        <dbReference type="ARBA" id="ARBA00022490"/>
    </source>
</evidence>
<feature type="compositionally biased region" description="Pro residues" evidence="27">
    <location>
        <begin position="1388"/>
        <end position="1397"/>
    </location>
</feature>
<keyword evidence="19" id="KW-0539">Nucleus</keyword>
<feature type="region of interest" description="Disordered" evidence="27">
    <location>
        <begin position="1372"/>
        <end position="1397"/>
    </location>
</feature>
<feature type="compositionally biased region" description="Gly residues" evidence="27">
    <location>
        <begin position="344"/>
        <end position="360"/>
    </location>
</feature>
<accession>A0A668VK60</accession>
<evidence type="ECO:0000256" key="10">
    <source>
        <dbReference type="ARBA" id="ARBA00022553"/>
    </source>
</evidence>
<feature type="coiled-coil region" evidence="26">
    <location>
        <begin position="1461"/>
        <end position="1488"/>
    </location>
</feature>
<evidence type="ECO:0000259" key="28">
    <source>
        <dbReference type="PROSITE" id="PS50102"/>
    </source>
</evidence>
<dbReference type="InterPro" id="IPR005062">
    <property type="entry name" value="SAC3/GANP/THP3_conserved"/>
</dbReference>
<evidence type="ECO:0000256" key="16">
    <source>
        <dbReference type="ARBA" id="ARBA00023010"/>
    </source>
</evidence>
<dbReference type="GO" id="GO:0005643">
    <property type="term" value="C:nuclear pore"/>
    <property type="evidence" value="ECO:0007669"/>
    <property type="project" value="UniProtKB-SubCell"/>
</dbReference>
<feature type="compositionally biased region" description="Polar residues" evidence="27">
    <location>
        <begin position="162"/>
        <end position="204"/>
    </location>
</feature>
<evidence type="ECO:0000256" key="22">
    <source>
        <dbReference type="ARBA" id="ARBA00048940"/>
    </source>
</evidence>
<keyword evidence="18" id="KW-0906">Nuclear pore complex</keyword>
<dbReference type="Gene3D" id="3.30.70.330">
    <property type="match status" value="1"/>
</dbReference>
<evidence type="ECO:0000259" key="29">
    <source>
        <dbReference type="PROSITE" id="PS50250"/>
    </source>
</evidence>
<keyword evidence="8" id="KW-0488">Methylation</keyword>
<dbReference type="PANTHER" id="PTHR12436:SF3">
    <property type="entry name" value="GERMINAL-CENTER ASSOCIATED NUCLEAR PROTEIN"/>
    <property type="match status" value="1"/>
</dbReference>
<evidence type="ECO:0000256" key="8">
    <source>
        <dbReference type="ARBA" id="ARBA00022481"/>
    </source>
</evidence>
<keyword evidence="10" id="KW-0597">Phosphoprotein</keyword>
<feature type="compositionally biased region" description="Polar residues" evidence="27">
    <location>
        <begin position="66"/>
        <end position="134"/>
    </location>
</feature>
<evidence type="ECO:0000256" key="27">
    <source>
        <dbReference type="SAM" id="MobiDB-lite"/>
    </source>
</evidence>
<gene>
    <name evidence="30" type="primary">MCM3AP</name>
</gene>
<dbReference type="SUPFAM" id="SSF54928">
    <property type="entry name" value="RNA-binding domain, RBD"/>
    <property type="match status" value="1"/>
</dbReference>
<dbReference type="GO" id="GO:0002376">
    <property type="term" value="P:immune system process"/>
    <property type="evidence" value="ECO:0007669"/>
    <property type="project" value="UniProtKB-KW"/>
</dbReference>
<reference evidence="30" key="2">
    <citation type="submission" date="2025-09" db="UniProtKB">
        <authorList>
            <consortium name="Ensembl"/>
        </authorList>
    </citation>
    <scope>IDENTIFICATION</scope>
</reference>
<keyword evidence="14" id="KW-0653">Protein transport</keyword>
<evidence type="ECO:0000256" key="14">
    <source>
        <dbReference type="ARBA" id="ARBA00022927"/>
    </source>
</evidence>
<keyword evidence="31" id="KW-1185">Reference proteome</keyword>
<feature type="compositionally biased region" description="Low complexity" evidence="27">
    <location>
        <begin position="533"/>
        <end position="561"/>
    </location>
</feature>
<evidence type="ECO:0000256" key="11">
    <source>
        <dbReference type="ARBA" id="ARBA00022679"/>
    </source>
</evidence>
<evidence type="ECO:0000256" key="18">
    <source>
        <dbReference type="ARBA" id="ARBA00023132"/>
    </source>
</evidence>
<comment type="function">
    <text evidence="23">As a component of the TREX-2 complex, involved in the export of mRNAs to the cytoplasm through the nuclear pores. Through the acetylation of histones, affects the assembly of nucleosomes at immunoglobulin variable region genes and promotes the recruitment and positioning of transcription complex to favor DNA cytosine deaminase AICDA/AID targeting, hence promoting somatic hypermutations.</text>
</comment>
<feature type="region of interest" description="Disordered" evidence="27">
    <location>
        <begin position="1"/>
        <end position="696"/>
    </location>
</feature>
<feature type="compositionally biased region" description="Low complexity" evidence="27">
    <location>
        <begin position="25"/>
        <end position="38"/>
    </location>
</feature>
<keyword evidence="11" id="KW-0808">Transferase</keyword>
<evidence type="ECO:0000256" key="3">
    <source>
        <dbReference type="ARBA" id="ARBA00004567"/>
    </source>
</evidence>
<dbReference type="PANTHER" id="PTHR12436">
    <property type="entry name" value="80 KDA MCM3-ASSOCIATED PROTEIN"/>
    <property type="match status" value="1"/>
</dbReference>
<evidence type="ECO:0000256" key="24">
    <source>
        <dbReference type="ARBA" id="ARBA00069544"/>
    </source>
</evidence>
<comment type="subcellular location">
    <subcellularLocation>
        <location evidence="1">Chromosome</location>
    </subcellularLocation>
    <subcellularLocation>
        <location evidence="2">Cytoplasm</location>
    </subcellularLocation>
    <subcellularLocation>
        <location evidence="3">Nucleus</location>
        <location evidence="3">Nuclear pore complex</location>
    </subcellularLocation>
    <subcellularLocation>
        <location evidence="4">Nucleus</location>
        <location evidence="4">Nucleoplasm</location>
    </subcellularLocation>
</comment>
<dbReference type="InterPro" id="IPR000504">
    <property type="entry name" value="RRM_dom"/>
</dbReference>
<comment type="similarity">
    <text evidence="21">Belongs to the SAC3 family.</text>
</comment>
<keyword evidence="12" id="KW-0509">mRNA transport</keyword>
<feature type="region of interest" description="Disordered" evidence="27">
    <location>
        <begin position="826"/>
        <end position="916"/>
    </location>
</feature>
<evidence type="ECO:0000256" key="19">
    <source>
        <dbReference type="ARBA" id="ARBA00023242"/>
    </source>
</evidence>
<keyword evidence="20" id="KW-0012">Acyltransferase</keyword>
<keyword evidence="17 26" id="KW-0175">Coiled coil</keyword>
<reference evidence="30" key="1">
    <citation type="submission" date="2025-08" db="UniProtKB">
        <authorList>
            <consortium name="Ensembl"/>
        </authorList>
    </citation>
    <scope>IDENTIFICATION</scope>
</reference>
<evidence type="ECO:0000256" key="15">
    <source>
        <dbReference type="ARBA" id="ARBA00022990"/>
    </source>
</evidence>
<comment type="catalytic activity">
    <reaction evidence="22">
        <text>L-lysyl-[histone] + acetyl-CoA = N(6)-acetyl-L-lysyl-[histone] + CoA + H(+)</text>
        <dbReference type="Rhea" id="RHEA:21992"/>
        <dbReference type="Rhea" id="RHEA-COMP:9845"/>
        <dbReference type="Rhea" id="RHEA-COMP:11338"/>
        <dbReference type="ChEBI" id="CHEBI:15378"/>
        <dbReference type="ChEBI" id="CHEBI:29969"/>
        <dbReference type="ChEBI" id="CHEBI:57287"/>
        <dbReference type="ChEBI" id="CHEBI:57288"/>
        <dbReference type="ChEBI" id="CHEBI:61930"/>
        <dbReference type="EC" id="2.3.1.48"/>
    </reaction>
    <physiologicalReaction direction="left-to-right" evidence="22">
        <dbReference type="Rhea" id="RHEA:21993"/>
    </physiologicalReaction>
</comment>
<evidence type="ECO:0000256" key="13">
    <source>
        <dbReference type="ARBA" id="ARBA00022859"/>
    </source>
</evidence>
<dbReference type="FunFam" id="1.25.40.990:FF:000003">
    <property type="entry name" value="germinal-center associated nuclear protein isoform X2"/>
    <property type="match status" value="1"/>
</dbReference>
<feature type="compositionally biased region" description="Polar residues" evidence="27">
    <location>
        <begin position="725"/>
        <end position="734"/>
    </location>
</feature>
<feature type="domain" description="RRM" evidence="28">
    <location>
        <begin position="754"/>
        <end position="825"/>
    </location>
</feature>
<feature type="compositionally biased region" description="Polar residues" evidence="27">
    <location>
        <begin position="2238"/>
        <end position="2252"/>
    </location>
</feature>
<evidence type="ECO:0000256" key="1">
    <source>
        <dbReference type="ARBA" id="ARBA00004286"/>
    </source>
</evidence>
<feature type="compositionally biased region" description="Polar residues" evidence="27">
    <location>
        <begin position="14"/>
        <end position="24"/>
    </location>
</feature>
<evidence type="ECO:0000256" key="23">
    <source>
        <dbReference type="ARBA" id="ARBA00055631"/>
    </source>
</evidence>
<dbReference type="InterPro" id="IPR031907">
    <property type="entry name" value="MCM3AP_GANP"/>
</dbReference>
<feature type="domain" description="PCI" evidence="29">
    <location>
        <begin position="1101"/>
        <end position="1285"/>
    </location>
</feature>
<evidence type="ECO:0000313" key="31">
    <source>
        <dbReference type="Proteomes" id="UP000472276"/>
    </source>
</evidence>